<evidence type="ECO:0008006" key="3">
    <source>
        <dbReference type="Google" id="ProtNLM"/>
    </source>
</evidence>
<organism evidence="2">
    <name type="scientific">Desulfobacca acetoxidans</name>
    <dbReference type="NCBI Taxonomy" id="60893"/>
    <lineage>
        <taxon>Bacteria</taxon>
        <taxon>Pseudomonadati</taxon>
        <taxon>Thermodesulfobacteriota</taxon>
        <taxon>Desulfobaccia</taxon>
        <taxon>Desulfobaccales</taxon>
        <taxon>Desulfobaccaceae</taxon>
        <taxon>Desulfobacca</taxon>
    </lineage>
</organism>
<dbReference type="EMBL" id="DTHB01000042">
    <property type="protein sequence ID" value="HGB14611.1"/>
    <property type="molecule type" value="Genomic_DNA"/>
</dbReference>
<feature type="transmembrane region" description="Helical" evidence="1">
    <location>
        <begin position="6"/>
        <end position="28"/>
    </location>
</feature>
<sequence>MGRENLLWLGGLVLANLLVLAGIAHVWFGSGDAGPVARPQEQLALPKAKPLRSMEVLETFNVVVVKDLFNPERSGSAATAKGLGLEDAVLLGTVIVGQEKAVLIGQKGPKGKQEVQVLRLGEQWRDFRLVEIGKDEVILQGKEGKRTLTFPRPKLGQ</sequence>
<name>A0A7C3WJ71_9BACT</name>
<comment type="caution">
    <text evidence="2">The sequence shown here is derived from an EMBL/GenBank/DDBJ whole genome shotgun (WGS) entry which is preliminary data.</text>
</comment>
<keyword evidence="1" id="KW-1133">Transmembrane helix</keyword>
<accession>A0A7C3WJ71</accession>
<gene>
    <name evidence="2" type="ORF">ENV62_05175</name>
</gene>
<keyword evidence="1" id="KW-0812">Transmembrane</keyword>
<evidence type="ECO:0000256" key="1">
    <source>
        <dbReference type="SAM" id="Phobius"/>
    </source>
</evidence>
<keyword evidence="1" id="KW-0472">Membrane</keyword>
<proteinExistence type="predicted"/>
<protein>
    <recommendedName>
        <fullName evidence="3">Type II secretion system protein GspC N-terminal domain-containing protein</fullName>
    </recommendedName>
</protein>
<dbReference type="AlphaFoldDB" id="A0A7C3WJ71"/>
<reference evidence="2" key="1">
    <citation type="journal article" date="2020" name="mSystems">
        <title>Genome- and Community-Level Interaction Insights into Carbon Utilization and Element Cycling Functions of Hydrothermarchaeota in Hydrothermal Sediment.</title>
        <authorList>
            <person name="Zhou Z."/>
            <person name="Liu Y."/>
            <person name="Xu W."/>
            <person name="Pan J."/>
            <person name="Luo Z.H."/>
            <person name="Li M."/>
        </authorList>
    </citation>
    <scope>NUCLEOTIDE SEQUENCE [LARGE SCALE GENOMIC DNA]</scope>
    <source>
        <strain evidence="2">SpSt-776</strain>
    </source>
</reference>
<evidence type="ECO:0000313" key="2">
    <source>
        <dbReference type="EMBL" id="HGB14611.1"/>
    </source>
</evidence>